<proteinExistence type="predicted"/>
<gene>
    <name evidence="1" type="ORF">AVEN_59870_1</name>
</gene>
<protein>
    <submittedName>
        <fullName evidence="1">Uncharacterized protein</fullName>
    </submittedName>
</protein>
<evidence type="ECO:0000313" key="2">
    <source>
        <dbReference type="Proteomes" id="UP000499080"/>
    </source>
</evidence>
<name>A0A4Y2GXE0_ARAVE</name>
<organism evidence="1 2">
    <name type="scientific">Araneus ventricosus</name>
    <name type="common">Orbweaver spider</name>
    <name type="synonym">Epeira ventricosa</name>
    <dbReference type="NCBI Taxonomy" id="182803"/>
    <lineage>
        <taxon>Eukaryota</taxon>
        <taxon>Metazoa</taxon>
        <taxon>Ecdysozoa</taxon>
        <taxon>Arthropoda</taxon>
        <taxon>Chelicerata</taxon>
        <taxon>Arachnida</taxon>
        <taxon>Araneae</taxon>
        <taxon>Araneomorphae</taxon>
        <taxon>Entelegynae</taxon>
        <taxon>Araneoidea</taxon>
        <taxon>Araneidae</taxon>
        <taxon>Araneus</taxon>
    </lineage>
</organism>
<accession>A0A4Y2GXE0</accession>
<dbReference type="AlphaFoldDB" id="A0A4Y2GXE0"/>
<dbReference type="Proteomes" id="UP000499080">
    <property type="component" value="Unassembled WGS sequence"/>
</dbReference>
<comment type="caution">
    <text evidence="1">The sequence shown here is derived from an EMBL/GenBank/DDBJ whole genome shotgun (WGS) entry which is preliminary data.</text>
</comment>
<dbReference type="EMBL" id="BGPR01001591">
    <property type="protein sequence ID" value="GBM57386.1"/>
    <property type="molecule type" value="Genomic_DNA"/>
</dbReference>
<sequence>MVRSTSVTSCTKCTVWFEWRVRRYCRTVGHLKPVFHDAPLRVSPFLFHAFRQVNQDRSIPCKSIHYESHRKPTPVFSDFLSEHTAQVTPLTHTY</sequence>
<keyword evidence="2" id="KW-1185">Reference proteome</keyword>
<evidence type="ECO:0000313" key="1">
    <source>
        <dbReference type="EMBL" id="GBM57386.1"/>
    </source>
</evidence>
<reference evidence="1 2" key="1">
    <citation type="journal article" date="2019" name="Sci. Rep.">
        <title>Orb-weaving spider Araneus ventricosus genome elucidates the spidroin gene catalogue.</title>
        <authorList>
            <person name="Kono N."/>
            <person name="Nakamura H."/>
            <person name="Ohtoshi R."/>
            <person name="Moran D.A.P."/>
            <person name="Shinohara A."/>
            <person name="Yoshida Y."/>
            <person name="Fujiwara M."/>
            <person name="Mori M."/>
            <person name="Tomita M."/>
            <person name="Arakawa K."/>
        </authorList>
    </citation>
    <scope>NUCLEOTIDE SEQUENCE [LARGE SCALE GENOMIC DNA]</scope>
</reference>